<keyword evidence="2" id="KW-0732">Signal</keyword>
<proteinExistence type="predicted"/>
<feature type="compositionally biased region" description="Basic and acidic residues" evidence="1">
    <location>
        <begin position="55"/>
        <end position="73"/>
    </location>
</feature>
<keyword evidence="4" id="KW-1185">Reference proteome</keyword>
<accession>A0A9N9DB11</accession>
<feature type="compositionally biased region" description="Polar residues" evidence="1">
    <location>
        <begin position="34"/>
        <end position="51"/>
    </location>
</feature>
<organism evidence="3 4">
    <name type="scientific">Cetraspora pellucida</name>
    <dbReference type="NCBI Taxonomy" id="1433469"/>
    <lineage>
        <taxon>Eukaryota</taxon>
        <taxon>Fungi</taxon>
        <taxon>Fungi incertae sedis</taxon>
        <taxon>Mucoromycota</taxon>
        <taxon>Glomeromycotina</taxon>
        <taxon>Glomeromycetes</taxon>
        <taxon>Diversisporales</taxon>
        <taxon>Gigasporaceae</taxon>
        <taxon>Cetraspora</taxon>
    </lineage>
</organism>
<comment type="caution">
    <text evidence="3">The sequence shown here is derived from an EMBL/GenBank/DDBJ whole genome shotgun (WGS) entry which is preliminary data.</text>
</comment>
<reference evidence="3" key="1">
    <citation type="submission" date="2021-06" db="EMBL/GenBank/DDBJ databases">
        <authorList>
            <person name="Kallberg Y."/>
            <person name="Tangrot J."/>
            <person name="Rosling A."/>
        </authorList>
    </citation>
    <scope>NUCLEOTIDE SEQUENCE</scope>
    <source>
        <strain evidence="3">FL966</strain>
    </source>
</reference>
<evidence type="ECO:0000256" key="1">
    <source>
        <dbReference type="SAM" id="MobiDB-lite"/>
    </source>
</evidence>
<feature type="signal peptide" evidence="2">
    <location>
        <begin position="1"/>
        <end position="17"/>
    </location>
</feature>
<dbReference type="Proteomes" id="UP000789759">
    <property type="component" value="Unassembled WGS sequence"/>
</dbReference>
<feature type="chain" id="PRO_5040262394" evidence="2">
    <location>
        <begin position="18"/>
        <end position="73"/>
    </location>
</feature>
<sequence length="73" mass="8591">MQTFFFLNLLYLRHLEFLPLTGDDDFQESNKTLENTEQTNKESLLPKNQEQPELDDAKNDAHMALKETDPNHQ</sequence>
<protein>
    <submittedName>
        <fullName evidence="3">17209_t:CDS:1</fullName>
    </submittedName>
</protein>
<gene>
    <name evidence="3" type="ORF">CPELLU_LOCUS8498</name>
</gene>
<evidence type="ECO:0000256" key="2">
    <source>
        <dbReference type="SAM" id="SignalP"/>
    </source>
</evidence>
<evidence type="ECO:0000313" key="4">
    <source>
        <dbReference type="Proteomes" id="UP000789759"/>
    </source>
</evidence>
<dbReference type="EMBL" id="CAJVQA010006058">
    <property type="protein sequence ID" value="CAG8633301.1"/>
    <property type="molecule type" value="Genomic_DNA"/>
</dbReference>
<feature type="region of interest" description="Disordered" evidence="1">
    <location>
        <begin position="34"/>
        <end position="73"/>
    </location>
</feature>
<name>A0A9N9DB11_9GLOM</name>
<dbReference type="AlphaFoldDB" id="A0A9N9DB11"/>
<evidence type="ECO:0000313" key="3">
    <source>
        <dbReference type="EMBL" id="CAG8633301.1"/>
    </source>
</evidence>